<keyword evidence="7 14" id="KW-0472">Membrane</keyword>
<organism evidence="17 18">
    <name type="scientific">Electrophorus voltai</name>
    <dbReference type="NCBI Taxonomy" id="2609070"/>
    <lineage>
        <taxon>Eukaryota</taxon>
        <taxon>Metazoa</taxon>
        <taxon>Chordata</taxon>
        <taxon>Craniata</taxon>
        <taxon>Vertebrata</taxon>
        <taxon>Euteleostomi</taxon>
        <taxon>Actinopterygii</taxon>
        <taxon>Neopterygii</taxon>
        <taxon>Teleostei</taxon>
        <taxon>Ostariophysi</taxon>
        <taxon>Gymnotiformes</taxon>
        <taxon>Gymnotoidei</taxon>
        <taxon>Gymnotidae</taxon>
        <taxon>Electrophorus</taxon>
    </lineage>
</organism>
<evidence type="ECO:0008006" key="19">
    <source>
        <dbReference type="Google" id="ProtNLM"/>
    </source>
</evidence>
<keyword evidence="18" id="KW-1185">Reference proteome</keyword>
<feature type="non-terminal residue" evidence="17">
    <location>
        <position position="1"/>
    </location>
</feature>
<dbReference type="FunFam" id="3.40.50.2300:FF:000106">
    <property type="entry name" value="Glutamate receptor ionotropic, kainate"/>
    <property type="match status" value="1"/>
</dbReference>
<dbReference type="InterPro" id="IPR019594">
    <property type="entry name" value="Glu/Gly-bd"/>
</dbReference>
<evidence type="ECO:0000256" key="11">
    <source>
        <dbReference type="ARBA" id="ARBA00023286"/>
    </source>
</evidence>
<keyword evidence="10" id="KW-0628">Postsynaptic cell membrane</keyword>
<evidence type="ECO:0000256" key="3">
    <source>
        <dbReference type="ARBA" id="ARBA00022692"/>
    </source>
</evidence>
<dbReference type="SMART" id="SM00918">
    <property type="entry name" value="Lig_chan-Glu_bd"/>
    <property type="match status" value="1"/>
</dbReference>
<dbReference type="GO" id="GO:0045211">
    <property type="term" value="C:postsynaptic membrane"/>
    <property type="evidence" value="ECO:0007669"/>
    <property type="project" value="UniProtKB-SubCell"/>
</dbReference>
<name>A0AAD8ZJ53_9TELE</name>
<feature type="transmembrane region" description="Helical" evidence="14">
    <location>
        <begin position="727"/>
        <end position="749"/>
    </location>
</feature>
<accession>A0AAD8ZJ53</accession>
<dbReference type="InterPro" id="IPR001828">
    <property type="entry name" value="ANF_lig-bd_rcpt"/>
</dbReference>
<evidence type="ECO:0000256" key="12">
    <source>
        <dbReference type="ARBA" id="ARBA00023303"/>
    </source>
</evidence>
<keyword evidence="9" id="KW-0325">Glycoprotein</keyword>
<feature type="transmembrane region" description="Helical" evidence="14">
    <location>
        <begin position="908"/>
        <end position="932"/>
    </location>
</feature>
<dbReference type="Pfam" id="PF00060">
    <property type="entry name" value="Lig_chan"/>
    <property type="match status" value="2"/>
</dbReference>
<dbReference type="InterPro" id="IPR028082">
    <property type="entry name" value="Peripla_BP_I"/>
</dbReference>
<keyword evidence="11" id="KW-1071">Ligand-gated ion channel</keyword>
<keyword evidence="6" id="KW-0406">Ion transport</keyword>
<dbReference type="EMBL" id="JAROKS010000010">
    <property type="protein sequence ID" value="KAK1800397.1"/>
    <property type="molecule type" value="Genomic_DNA"/>
</dbReference>
<evidence type="ECO:0000256" key="4">
    <source>
        <dbReference type="ARBA" id="ARBA00022989"/>
    </source>
</evidence>
<dbReference type="Gene3D" id="1.10.287.70">
    <property type="match status" value="1"/>
</dbReference>
<evidence type="ECO:0000256" key="8">
    <source>
        <dbReference type="ARBA" id="ARBA00023170"/>
    </source>
</evidence>
<evidence type="ECO:0000256" key="9">
    <source>
        <dbReference type="ARBA" id="ARBA00023180"/>
    </source>
</evidence>
<evidence type="ECO:0000256" key="5">
    <source>
        <dbReference type="ARBA" id="ARBA00023018"/>
    </source>
</evidence>
<dbReference type="InterPro" id="IPR015683">
    <property type="entry name" value="Ionotropic_Glu_rcpt"/>
</dbReference>
<evidence type="ECO:0000256" key="13">
    <source>
        <dbReference type="ARBA" id="ARBA00034100"/>
    </source>
</evidence>
<dbReference type="FunFam" id="3.40.190.10:FF:000240">
    <property type="entry name" value="Glutamate receptor ionotropic, kainate 2"/>
    <property type="match status" value="1"/>
</dbReference>
<dbReference type="Proteomes" id="UP001239994">
    <property type="component" value="Unassembled WGS sequence"/>
</dbReference>
<evidence type="ECO:0000313" key="17">
    <source>
        <dbReference type="EMBL" id="KAK1800397.1"/>
    </source>
</evidence>
<evidence type="ECO:0000256" key="1">
    <source>
        <dbReference type="ARBA" id="ARBA00004141"/>
    </source>
</evidence>
<dbReference type="Gene3D" id="3.40.50.2300">
    <property type="match status" value="2"/>
</dbReference>
<dbReference type="FunFam" id="1.10.287.70:FF:000143">
    <property type="entry name" value="Probable glutamate receptor"/>
    <property type="match status" value="1"/>
</dbReference>
<dbReference type="Pfam" id="PF01094">
    <property type="entry name" value="ANF_receptor"/>
    <property type="match status" value="1"/>
</dbReference>
<keyword evidence="8" id="KW-0675">Receptor</keyword>
<sequence length="1002" mass="111757">GIFETRENEPVSVDELAFKFAVTSINRNRTLMPNATLTYDIQRVNLFDSFEASRRVCDQLALGVAAVFGPAYSSSVSAVQSICNALEVPHIQTRWKHPSADNKDTFFINLYPEHTSISRAILDVVTYYKWESVTIVYEDSIGLMRMQELIKAPSRSGMKVRIRQLPPGSGDARPLLKEMKREQEFYAIFDCCHRTASKLLKQLMSVGMMTEYYHFFFTTLDLFALDLEPYRYSGVNMTAFRLLNLDNPYVVSVTQKWTADRQLAPPRSERGMMSGIMTTAAALMYDAVFLVALASQRASQMTVSSLQCHRHKPWRYGHRFMNLFKEAQWDGLTGRIVLNKTDGLRKDFDLDLISLKEDGTAKIGVWNTYTGLNLIEKQDTSKNVTDSLANKTLIVTTILENPYVMYKKSDKVLYGNDRFEGYCLDLLKELSNILGFSYEVKLVSDGKYGAQNDKGEWNGMVRELIDHIADLAVAPLTITYVREKVIDFSKPFMTLGISILYRKPNGTNPGVFSFLNPLTPDIWLFMLLACLGVSCVLFVIARFTPYEWYNPHPCNPASDVMENNFTLLNSLWFGVAALMRQEQPQCKASHSAMLATVPGRPQCKASHSAMLATVPGRPQCEGSHSAMLATVPGRPQCEGSHSAMLATVPGRPQCEGSHSAMLATVPGRPQCEGSHSAMLATVPGRPQCEGSHNCYCCPIICFEQVPCCSKGSDLMPKALSTRIIGGIWWFFTLIIISSYTANLAAFLTVERMDTAIESADDLAKQTRIEYGAVRDGSTTTFFKKSKISTYEKMWAFMSSRKNTAMVKNNREGITRVLTTDYALLMESTSIEYISQRNCNLTQVGGLIDSKGYGVGTPIGSPYRDKVTIAILQLQEEGKLHMMKEKWWRGNGCPEEDGREASALGVENIGGIFIVLAAGLVLSVFVAVGEFVYKARKNSDIEEVTPSWACVLQCVSFSEVMEELGVSFRCHKGVKKRGRAQGRAALTGVLCSSKRILRKETVA</sequence>
<gene>
    <name evidence="17" type="ORF">P4O66_005634</name>
</gene>
<feature type="domain" description="Ionotropic glutamate receptor L-glutamate and glycine-binding" evidence="16">
    <location>
        <begin position="402"/>
        <end position="466"/>
    </location>
</feature>
<dbReference type="FunFam" id="3.40.190.10:FF:000210">
    <property type="entry name" value="Glutamate receptor ionotropic, kainate 1"/>
    <property type="match status" value="1"/>
</dbReference>
<dbReference type="Pfam" id="PF10613">
    <property type="entry name" value="Lig_chan-Glu_bd"/>
    <property type="match status" value="1"/>
</dbReference>
<evidence type="ECO:0000256" key="7">
    <source>
        <dbReference type="ARBA" id="ARBA00023136"/>
    </source>
</evidence>
<feature type="domain" description="Ionotropic glutamate receptor C-terminal" evidence="15">
    <location>
        <begin position="392"/>
        <end position="889"/>
    </location>
</feature>
<dbReference type="SMART" id="SM00079">
    <property type="entry name" value="PBPe"/>
    <property type="match status" value="1"/>
</dbReference>
<dbReference type="SUPFAM" id="SSF53850">
    <property type="entry name" value="Periplasmic binding protein-like II"/>
    <property type="match status" value="1"/>
</dbReference>
<evidence type="ECO:0000259" key="15">
    <source>
        <dbReference type="SMART" id="SM00079"/>
    </source>
</evidence>
<evidence type="ECO:0000259" key="16">
    <source>
        <dbReference type="SMART" id="SM00918"/>
    </source>
</evidence>
<proteinExistence type="predicted"/>
<evidence type="ECO:0000256" key="6">
    <source>
        <dbReference type="ARBA" id="ARBA00023065"/>
    </source>
</evidence>
<protein>
    <recommendedName>
        <fullName evidence="19">Glutamate receptor</fullName>
    </recommendedName>
</protein>
<dbReference type="SUPFAM" id="SSF53822">
    <property type="entry name" value="Periplasmic binding protein-like I"/>
    <property type="match status" value="1"/>
</dbReference>
<keyword evidence="4 14" id="KW-1133">Transmembrane helix</keyword>
<comment type="subcellular location">
    <subcellularLocation>
        <location evidence="1">Membrane</location>
        <topology evidence="1">Multi-pass membrane protein</topology>
    </subcellularLocation>
    <subcellularLocation>
        <location evidence="13">Postsynaptic cell membrane</location>
    </subcellularLocation>
</comment>
<keyword evidence="2" id="KW-0813">Transport</keyword>
<feature type="transmembrane region" description="Helical" evidence="14">
    <location>
        <begin position="522"/>
        <end position="543"/>
    </location>
</feature>
<keyword evidence="3 14" id="KW-0812">Transmembrane</keyword>
<dbReference type="GO" id="GO:0015276">
    <property type="term" value="F:ligand-gated monoatomic ion channel activity"/>
    <property type="evidence" value="ECO:0007669"/>
    <property type="project" value="InterPro"/>
</dbReference>
<comment type="caution">
    <text evidence="17">The sequence shown here is derived from an EMBL/GenBank/DDBJ whole genome shotgun (WGS) entry which is preliminary data.</text>
</comment>
<dbReference type="PANTHER" id="PTHR18966">
    <property type="entry name" value="IONOTROPIC GLUTAMATE RECEPTOR"/>
    <property type="match status" value="1"/>
</dbReference>
<evidence type="ECO:0000256" key="14">
    <source>
        <dbReference type="SAM" id="Phobius"/>
    </source>
</evidence>
<dbReference type="InterPro" id="IPR001320">
    <property type="entry name" value="Iontro_rcpt_C"/>
</dbReference>
<dbReference type="CDD" id="cd06382">
    <property type="entry name" value="PBP1_iGluR_Kainate"/>
    <property type="match status" value="1"/>
</dbReference>
<evidence type="ECO:0000256" key="2">
    <source>
        <dbReference type="ARBA" id="ARBA00022448"/>
    </source>
</evidence>
<dbReference type="AlphaFoldDB" id="A0AAD8ZJ53"/>
<keyword evidence="5" id="KW-0770">Synapse</keyword>
<keyword evidence="12" id="KW-0407">Ion channel</keyword>
<dbReference type="Gene3D" id="3.40.190.10">
    <property type="entry name" value="Periplasmic binding protein-like II"/>
    <property type="match status" value="2"/>
</dbReference>
<evidence type="ECO:0000256" key="10">
    <source>
        <dbReference type="ARBA" id="ARBA00023257"/>
    </source>
</evidence>
<evidence type="ECO:0000313" key="18">
    <source>
        <dbReference type="Proteomes" id="UP001239994"/>
    </source>
</evidence>
<reference evidence="17" key="1">
    <citation type="submission" date="2023-03" db="EMBL/GenBank/DDBJ databases">
        <title>Electrophorus voltai genome.</title>
        <authorList>
            <person name="Bian C."/>
        </authorList>
    </citation>
    <scope>NUCLEOTIDE SEQUENCE</scope>
    <source>
        <strain evidence="17">CB-2022</strain>
        <tissue evidence="17">Muscle</tissue>
    </source>
</reference>